<feature type="compositionally biased region" description="Basic and acidic residues" evidence="3">
    <location>
        <begin position="171"/>
        <end position="180"/>
    </location>
</feature>
<dbReference type="SUPFAM" id="SSF52799">
    <property type="entry name" value="(Phosphotyrosine protein) phosphatases II"/>
    <property type="match status" value="1"/>
</dbReference>
<feature type="region of interest" description="Disordered" evidence="3">
    <location>
        <begin position="265"/>
        <end position="319"/>
    </location>
</feature>
<dbReference type="CDD" id="cd14516">
    <property type="entry name" value="DSP_fungal_PPS1"/>
    <property type="match status" value="1"/>
</dbReference>
<dbReference type="SMART" id="SM00195">
    <property type="entry name" value="DSPc"/>
    <property type="match status" value="1"/>
</dbReference>
<protein>
    <submittedName>
        <fullName evidence="6">Uncharacterized protein</fullName>
    </submittedName>
</protein>
<sequence>MLPASVALHPVASRSGEQSATIVSVDVRAARVGVGAQHSHLVSQNATDGLSTGTAASMDAAESQDTNQNVTHSILLSKSQRPYLRRSPHSSGPTERTVQWDGCPAVVDTEPSLARPVIENPVWGVQHEDISAYPIVETAPTAGLWDVDPSSASRKRAASTASAPPGGQSLHSDDSHHLPLDADTLPLRKMSAAQFAELFARYASTDVPHAVVFPFMHGVDGENVAQNVFFGAPLSGMPAPRYRGLTVVRADMPAPGQKLLYQRRCRASARPQASNGSATTRSRADSVLTDASDSALSGNNHSTSNSSDGHGPYGGVTIPLSTTSSAHSVSSYSPSLFSHRSGVGSASLVSISSISSTTTGEDGFFGESAEKSNARYSNGSTFQATYRQPYEPQPGHSLLNSSVFPVELLIAPPFAASRSSKKDCNATLSTASAAGGKKGQRARFVKPRQASGVSLRNFKIQCAKYATISDIVLYCPAGMHEGMVELANWFRDAQDAWWEERQARNLGGLRYNVFLIEDPFDVFEEQFPELVSVDSAGRSANRVDFVDREREEMQRLTRASEIDTNVWLGSTGDVPLTDGSAERIHIPNSFSAAEEARTANPHNFSICIEAHEAGEMPTPSRLAHAADYLDALETISRRDRPCGREAQDVDRDANEFEIEEMDHDKGRSMLSLGPKGWSAPARKRSSRLTPRGYRRSSSSSAPSTPVPFPPLPIAPESMVLLESPVACQHESHGLTTQSRLVDNLIDLCVWIKQQAEPASSVPIPVPATSSWMLRKASEKEKQHMPRRVLLYCGDGYTETSVLALTYTMFSRRLCLPEAYLYLQNEAHRSFFVYSRELPLLKKIEAKLQQRINLSNGAPYGNIERSRYNTWSGTVHSTQLVEQPPSGPQIAVADLEESFGVIDEPEPAAAAPERSGWQRSLAAAASGLVSAIPSAHHKRHNSVGSATIAKSGGGSSSSARAKTPTPASPQLGPVWPLATRQEEKYAWFYDARFEGAFPSRILPFLYLGNLNHALNAGMLHALGITHVVSVGESALAPGDASLATATMQHSSTTEGTSDSVPSNAPKVNSLWDERNAGRISVLDLKNVSDDGIDPLRSTMKQAVEYIEACRRSGGKVLVHCRVGVSRSSTIVLAYVMAHLDLSLVESYLLVRSRRLNILIQPHLLFFWELRSWETYLAQQKLARVGFTGIRSLADASVREEDGDVLMNESRFGEMPSCWRAAEDHFASLSLVEASSAKHMLEMMQGRAAEDDAIDMDLAVGAGSIHGITMQVPHGPHFGCGSPQGLPSISLRLTWGFLAREIAHLKYVNGFSPCF</sequence>
<dbReference type="InParanoid" id="A0A066WMH2"/>
<dbReference type="HOGENOM" id="CLU_261007_0_0_1"/>
<feature type="domain" description="Tyrosine-protein phosphatase" evidence="4">
    <location>
        <begin position="996"/>
        <end position="1177"/>
    </location>
</feature>
<dbReference type="OrthoDB" id="273181at2759"/>
<dbReference type="InterPro" id="IPR029021">
    <property type="entry name" value="Prot-tyrosine_phosphatase-like"/>
</dbReference>
<dbReference type="RefSeq" id="XP_013245043.1">
    <property type="nucleotide sequence ID" value="XM_013389589.1"/>
</dbReference>
<evidence type="ECO:0000259" key="5">
    <source>
        <dbReference type="PROSITE" id="PS50056"/>
    </source>
</evidence>
<dbReference type="GO" id="GO:0033260">
    <property type="term" value="P:nuclear DNA replication"/>
    <property type="evidence" value="ECO:0007669"/>
    <property type="project" value="InterPro"/>
</dbReference>
<dbReference type="EMBL" id="JMSN01000013">
    <property type="protein sequence ID" value="KDN52204.1"/>
    <property type="molecule type" value="Genomic_DNA"/>
</dbReference>
<dbReference type="GeneID" id="25265594"/>
<dbReference type="PROSITE" id="PS00383">
    <property type="entry name" value="TYR_PHOSPHATASE_1"/>
    <property type="match status" value="1"/>
</dbReference>
<name>A0A066WMH2_TILAU</name>
<feature type="region of interest" description="Disordered" evidence="3">
    <location>
        <begin position="934"/>
        <end position="973"/>
    </location>
</feature>
<reference evidence="6 7" key="1">
    <citation type="submission" date="2014-05" db="EMBL/GenBank/DDBJ databases">
        <title>Draft genome sequence of a rare smut relative, Tilletiaria anomala UBC 951.</title>
        <authorList>
            <consortium name="DOE Joint Genome Institute"/>
            <person name="Toome M."/>
            <person name="Kuo A."/>
            <person name="Henrissat B."/>
            <person name="Lipzen A."/>
            <person name="Tritt A."/>
            <person name="Yoshinaga Y."/>
            <person name="Zane M."/>
            <person name="Barry K."/>
            <person name="Grigoriev I.V."/>
            <person name="Spatafora J.W."/>
            <person name="Aimea M.C."/>
        </authorList>
    </citation>
    <scope>NUCLEOTIDE SEQUENCE [LARGE SCALE GENOMIC DNA]</scope>
    <source>
        <strain evidence="6 7">UBC 951</strain>
    </source>
</reference>
<keyword evidence="2" id="KW-0904">Protein phosphatase</keyword>
<dbReference type="InterPro" id="IPR016130">
    <property type="entry name" value="Tyr_Pase_AS"/>
</dbReference>
<dbReference type="InterPro" id="IPR000340">
    <property type="entry name" value="Dual-sp_phosphatase_cat-dom"/>
</dbReference>
<evidence type="ECO:0000259" key="4">
    <source>
        <dbReference type="PROSITE" id="PS50054"/>
    </source>
</evidence>
<dbReference type="GO" id="GO:0008138">
    <property type="term" value="F:protein tyrosine/serine/threonine phosphatase activity"/>
    <property type="evidence" value="ECO:0007669"/>
    <property type="project" value="InterPro"/>
</dbReference>
<dbReference type="InterPro" id="IPR020422">
    <property type="entry name" value="TYR_PHOSPHATASE_DUAL_dom"/>
</dbReference>
<evidence type="ECO:0000256" key="1">
    <source>
        <dbReference type="ARBA" id="ARBA00022801"/>
    </source>
</evidence>
<dbReference type="Pfam" id="PF00782">
    <property type="entry name" value="DSPc"/>
    <property type="match status" value="1"/>
</dbReference>
<dbReference type="InterPro" id="IPR053239">
    <property type="entry name" value="Dual_spec_PTase"/>
</dbReference>
<dbReference type="PROSITE" id="PS50054">
    <property type="entry name" value="TYR_PHOSPHATASE_DUAL"/>
    <property type="match status" value="1"/>
</dbReference>
<dbReference type="Gene3D" id="3.90.190.10">
    <property type="entry name" value="Protein tyrosine phosphatase superfamily"/>
    <property type="match status" value="1"/>
</dbReference>
<accession>A0A066WMH2</accession>
<dbReference type="InterPro" id="IPR047949">
    <property type="entry name" value="PPS1_DSP"/>
</dbReference>
<dbReference type="InterPro" id="IPR000387">
    <property type="entry name" value="Tyr_Pase_dom"/>
</dbReference>
<dbReference type="GO" id="GO:0005634">
    <property type="term" value="C:nucleus"/>
    <property type="evidence" value="ECO:0007669"/>
    <property type="project" value="GOC"/>
</dbReference>
<feature type="compositionally biased region" description="Polar residues" evidence="3">
    <location>
        <begin position="289"/>
        <end position="308"/>
    </location>
</feature>
<dbReference type="PANTHER" id="PTHR47550">
    <property type="entry name" value="DUAL SPECIFICITY PROTEIN PHOSPHATASE PPS1"/>
    <property type="match status" value="1"/>
</dbReference>
<evidence type="ECO:0000313" key="7">
    <source>
        <dbReference type="Proteomes" id="UP000027361"/>
    </source>
</evidence>
<evidence type="ECO:0000256" key="2">
    <source>
        <dbReference type="ARBA" id="ARBA00022912"/>
    </source>
</evidence>
<dbReference type="PANTHER" id="PTHR47550:SF1">
    <property type="entry name" value="DUAL SPECIFICITY PROTEIN PHOSPHATASE PPS1"/>
    <property type="match status" value="1"/>
</dbReference>
<dbReference type="Proteomes" id="UP000027361">
    <property type="component" value="Unassembled WGS sequence"/>
</dbReference>
<feature type="compositionally biased region" description="Polar residues" evidence="3">
    <location>
        <begin position="271"/>
        <end position="281"/>
    </location>
</feature>
<proteinExistence type="predicted"/>
<feature type="domain" description="Tyrosine specific protein phosphatases" evidence="5">
    <location>
        <begin position="1088"/>
        <end position="1164"/>
    </location>
</feature>
<dbReference type="PROSITE" id="PS50056">
    <property type="entry name" value="TYR_PHOSPHATASE_2"/>
    <property type="match status" value="1"/>
</dbReference>
<feature type="region of interest" description="Disordered" evidence="3">
    <location>
        <begin position="659"/>
        <end position="709"/>
    </location>
</feature>
<evidence type="ECO:0000256" key="3">
    <source>
        <dbReference type="SAM" id="MobiDB-lite"/>
    </source>
</evidence>
<comment type="caution">
    <text evidence="6">The sequence shown here is derived from an EMBL/GenBank/DDBJ whole genome shotgun (WGS) entry which is preliminary data.</text>
</comment>
<gene>
    <name evidence="6" type="ORF">K437DRAFT_261601</name>
</gene>
<feature type="region of interest" description="Disordered" evidence="3">
    <location>
        <begin position="1044"/>
        <end position="1065"/>
    </location>
</feature>
<keyword evidence="7" id="KW-1185">Reference proteome</keyword>
<keyword evidence="1" id="KW-0378">Hydrolase</keyword>
<dbReference type="STRING" id="1037660.A0A066WMH2"/>
<feature type="compositionally biased region" description="Low complexity" evidence="3">
    <location>
        <begin position="943"/>
        <end position="960"/>
    </location>
</feature>
<feature type="region of interest" description="Disordered" evidence="3">
    <location>
        <begin position="146"/>
        <end position="181"/>
    </location>
</feature>
<evidence type="ECO:0000313" key="6">
    <source>
        <dbReference type="EMBL" id="KDN52204.1"/>
    </source>
</evidence>
<dbReference type="FunFam" id="3.90.190.10:FF:000095">
    <property type="entry name" value="Unplaced genomic scaffold supercont1.9, whole genome shotgun sequence"/>
    <property type="match status" value="1"/>
</dbReference>
<organism evidence="6 7">
    <name type="scientific">Tilletiaria anomala (strain ATCC 24038 / CBS 436.72 / UBC 951)</name>
    <dbReference type="NCBI Taxonomy" id="1037660"/>
    <lineage>
        <taxon>Eukaryota</taxon>
        <taxon>Fungi</taxon>
        <taxon>Dikarya</taxon>
        <taxon>Basidiomycota</taxon>
        <taxon>Ustilaginomycotina</taxon>
        <taxon>Exobasidiomycetes</taxon>
        <taxon>Georgefischeriales</taxon>
        <taxon>Tilletiariaceae</taxon>
        <taxon>Tilletiaria</taxon>
    </lineage>
</organism>